<gene>
    <name evidence="2" type="ORF">EHQ76_07215</name>
</gene>
<feature type="compositionally biased region" description="Basic and acidic residues" evidence="1">
    <location>
        <begin position="283"/>
        <end position="323"/>
    </location>
</feature>
<reference evidence="2 3" key="1">
    <citation type="journal article" date="2019" name="PLoS Negl. Trop. Dis.">
        <title>Revisiting the worldwide diversity of Leptospira species in the environment.</title>
        <authorList>
            <person name="Vincent A.T."/>
            <person name="Schiettekatte O."/>
            <person name="Bourhy P."/>
            <person name="Veyrier F.J."/>
            <person name="Picardeau M."/>
        </authorList>
    </citation>
    <scope>NUCLEOTIDE SEQUENCE [LARGE SCALE GENOMIC DNA]</scope>
    <source>
        <strain evidence="2 3">201702444</strain>
    </source>
</reference>
<dbReference type="Proteomes" id="UP000298429">
    <property type="component" value="Unassembled WGS sequence"/>
</dbReference>
<evidence type="ECO:0008006" key="4">
    <source>
        <dbReference type="Google" id="ProtNLM"/>
    </source>
</evidence>
<accession>A0A5F2BGY2</accession>
<dbReference type="AlphaFoldDB" id="A0A5F2BGY2"/>
<dbReference type="EMBL" id="RQGN01000038">
    <property type="protein sequence ID" value="TGM04828.1"/>
    <property type="molecule type" value="Genomic_DNA"/>
</dbReference>
<sequence>MQTVDFFSSEKISEEVNGEQSYSRYIKIEFDLVRGKKLSGFEEQLVSLIHNYSKRPEGCTAGNFHFSQVFKKSPKAISDSISRLVKKGVISRQVFKTKNGSRRIMRSLLSPLEVRSGLDFKSIRVTESTPQNTKATPQFEDATPQITEPTPHVEECMHSVKCGPDIKKEIKEHIKEREKEKKLSLSKNAEWEELKSKTKTLVEFQFGSYNPIEQKEERAIKNWITHEGKLYTESILILLSQLIAIKESDQFGQKTFWDSIPVTIASSFSYREQIRNTYPLLSKSEEKKEKGGNPTWKRDSENMDELARKRNEKKEQNPKRPLEDNMEYQGETEREVFMDWWRKKKYPIESLVFFEINADASKYEGTKKLLFEKFQNDVLPGLRCPGLVKVKMNAVNNVVEIKQKGIA</sequence>
<dbReference type="RefSeq" id="WP_135670388.1">
    <property type="nucleotide sequence ID" value="NZ_RQGN01000038.1"/>
</dbReference>
<evidence type="ECO:0000256" key="1">
    <source>
        <dbReference type="SAM" id="MobiDB-lite"/>
    </source>
</evidence>
<name>A0A5F2BGY2_9LEPT</name>
<evidence type="ECO:0000313" key="3">
    <source>
        <dbReference type="Proteomes" id="UP000298429"/>
    </source>
</evidence>
<comment type="caution">
    <text evidence="2">The sequence shown here is derived from an EMBL/GenBank/DDBJ whole genome shotgun (WGS) entry which is preliminary data.</text>
</comment>
<dbReference type="OrthoDB" id="345253at2"/>
<organism evidence="2 3">
    <name type="scientific">Leptospira barantonii</name>
    <dbReference type="NCBI Taxonomy" id="2023184"/>
    <lineage>
        <taxon>Bacteria</taxon>
        <taxon>Pseudomonadati</taxon>
        <taxon>Spirochaetota</taxon>
        <taxon>Spirochaetia</taxon>
        <taxon>Leptospirales</taxon>
        <taxon>Leptospiraceae</taxon>
        <taxon>Leptospira</taxon>
    </lineage>
</organism>
<protein>
    <recommendedName>
        <fullName evidence="4">Helix-turn-helix domain-containing protein</fullName>
    </recommendedName>
</protein>
<evidence type="ECO:0000313" key="2">
    <source>
        <dbReference type="EMBL" id="TGM04828.1"/>
    </source>
</evidence>
<feature type="region of interest" description="Disordered" evidence="1">
    <location>
        <begin position="281"/>
        <end position="327"/>
    </location>
</feature>
<proteinExistence type="predicted"/>